<comment type="caution">
    <text evidence="1">The sequence shown here is derived from an EMBL/GenBank/DDBJ whole genome shotgun (WGS) entry which is preliminary data.</text>
</comment>
<gene>
    <name evidence="1" type="ORF">EWV88_20755</name>
</gene>
<dbReference type="EMBL" id="SFAP01000260">
    <property type="protein sequence ID" value="TRV18433.1"/>
    <property type="molecule type" value="Genomic_DNA"/>
</dbReference>
<dbReference type="InterPro" id="IPR048868">
    <property type="entry name" value="OGG-like_put"/>
</dbReference>
<organism evidence="1 2">
    <name type="scientific">Microcystis wesenbergii Mw_MB_S_20031200_S109D</name>
    <dbReference type="NCBI Taxonomy" id="2486241"/>
    <lineage>
        <taxon>Bacteria</taxon>
        <taxon>Bacillati</taxon>
        <taxon>Cyanobacteriota</taxon>
        <taxon>Cyanophyceae</taxon>
        <taxon>Oscillatoriophycideae</taxon>
        <taxon>Chroococcales</taxon>
        <taxon>Microcystaceae</taxon>
        <taxon>Microcystis</taxon>
    </lineage>
</organism>
<name>A0A552LE01_9CHRO</name>
<protein>
    <submittedName>
        <fullName evidence="1">Uncharacterized protein</fullName>
    </submittedName>
</protein>
<evidence type="ECO:0000313" key="1">
    <source>
        <dbReference type="EMBL" id="TRV18433.1"/>
    </source>
</evidence>
<dbReference type="Proteomes" id="UP000318616">
    <property type="component" value="Unassembled WGS sequence"/>
</dbReference>
<accession>A0A552LE01</accession>
<proteinExistence type="predicted"/>
<evidence type="ECO:0000313" key="2">
    <source>
        <dbReference type="Proteomes" id="UP000318616"/>
    </source>
</evidence>
<dbReference type="Pfam" id="PF21790">
    <property type="entry name" value="OGG"/>
    <property type="match status" value="1"/>
</dbReference>
<reference evidence="1 2" key="1">
    <citation type="submission" date="2019-01" db="EMBL/GenBank/DDBJ databases">
        <title>Coherence of Microcystis species and biogeography revealed through population genomics.</title>
        <authorList>
            <person name="Perez-Carrascal O.M."/>
            <person name="Terrat Y."/>
            <person name="Giani A."/>
            <person name="Fortin N."/>
            <person name="Tromas N."/>
            <person name="Shapiro B.J."/>
        </authorList>
    </citation>
    <scope>NUCLEOTIDE SEQUENCE [LARGE SCALE GENOMIC DNA]</scope>
    <source>
        <strain evidence="1">Mw_MB_S_20031200_S109D</strain>
    </source>
</reference>
<sequence length="251" mass="28545">MLSKNVRFPNINYSYWSEKNNYFADIPLIGTIKIGLEHARKGGLVDTALKNANIKTNKNLVDLIESKIKTYPQIEKFEDDELMLIFDLIQAWGGKTGRNIYVKPKGSPTRTSYAKLAATYRNAMSCCTAGDFQSALVKITSIPNIGESFATKHIFFWSEFGPRRKALPIYDTRIKTLLFFKATSASDYNSYVEVLNRKANELSMTSALVERALFAFSQNYFPNGKLFLKISISDEMDIEEARLIERLSRVT</sequence>
<dbReference type="AlphaFoldDB" id="A0A552LE01"/>